<reference evidence="1" key="1">
    <citation type="submission" date="2018-05" db="EMBL/GenBank/DDBJ databases">
        <authorList>
            <person name="Lanie J.A."/>
            <person name="Ng W.-L."/>
            <person name="Kazmierczak K.M."/>
            <person name="Andrzejewski T.M."/>
            <person name="Davidsen T.M."/>
            <person name="Wayne K.J."/>
            <person name="Tettelin H."/>
            <person name="Glass J.I."/>
            <person name="Rusch D."/>
            <person name="Podicherti R."/>
            <person name="Tsui H.-C.T."/>
            <person name="Winkler M.E."/>
        </authorList>
    </citation>
    <scope>NUCLEOTIDE SEQUENCE</scope>
</reference>
<sequence length="119" mass="13470">MTDDSAFVIPVSVSNAHQLRLGLGFSLVFCLSTGVSIAQMPSQDDFEPIVFGDSKDHTYDKPFFEPTVYDEAITHPDEILGQPLGSRLSRHSEILTCFRRWATESDRVEHTYVYELTKN</sequence>
<organism evidence="1">
    <name type="scientific">marine metagenome</name>
    <dbReference type="NCBI Taxonomy" id="408172"/>
    <lineage>
        <taxon>unclassified sequences</taxon>
        <taxon>metagenomes</taxon>
        <taxon>ecological metagenomes</taxon>
    </lineage>
</organism>
<dbReference type="EMBL" id="UINC01105483">
    <property type="protein sequence ID" value="SVC69446.1"/>
    <property type="molecule type" value="Genomic_DNA"/>
</dbReference>
<gene>
    <name evidence="1" type="ORF">METZ01_LOCUS322300</name>
</gene>
<evidence type="ECO:0000313" key="1">
    <source>
        <dbReference type="EMBL" id="SVC69446.1"/>
    </source>
</evidence>
<protein>
    <submittedName>
        <fullName evidence="1">Uncharacterized protein</fullName>
    </submittedName>
</protein>
<name>A0A382P862_9ZZZZ</name>
<dbReference type="AlphaFoldDB" id="A0A382P862"/>
<accession>A0A382P862</accession>
<proteinExistence type="predicted"/>